<gene>
    <name evidence="5" type="ordered locus">MTR_1g114190</name>
</gene>
<dbReference type="Pfam" id="PF13041">
    <property type="entry name" value="PPR_2"/>
    <property type="match status" value="4"/>
</dbReference>
<feature type="repeat" description="PPR" evidence="2">
    <location>
        <begin position="449"/>
        <end position="483"/>
    </location>
</feature>
<dbReference type="Pfam" id="PF17177">
    <property type="entry name" value="PPR_long"/>
    <property type="match status" value="1"/>
</dbReference>
<dbReference type="EnsemblPlants" id="AES62959">
    <property type="protein sequence ID" value="AES62959"/>
    <property type="gene ID" value="MTR_1g114190"/>
</dbReference>
<dbReference type="InterPro" id="IPR033443">
    <property type="entry name" value="PROP1-like_PPR_dom"/>
</dbReference>
<dbReference type="PANTHER" id="PTHR31280:SF16">
    <property type="entry name" value="GLS PROTEIN (DUF810)"/>
    <property type="match status" value="1"/>
</dbReference>
<dbReference type="Pfam" id="PF01535">
    <property type="entry name" value="PPR"/>
    <property type="match status" value="3"/>
</dbReference>
<reference evidence="5 7" key="2">
    <citation type="journal article" date="2014" name="BMC Genomics">
        <title>An improved genome release (version Mt4.0) for the model legume Medicago truncatula.</title>
        <authorList>
            <person name="Tang H."/>
            <person name="Krishnakumar V."/>
            <person name="Bidwell S."/>
            <person name="Rosen B."/>
            <person name="Chan A."/>
            <person name="Zhou S."/>
            <person name="Gentzbittel L."/>
            <person name="Childs K.L."/>
            <person name="Yandell M."/>
            <person name="Gundlach H."/>
            <person name="Mayer K.F."/>
            <person name="Schwartz D.C."/>
            <person name="Town C.D."/>
        </authorList>
    </citation>
    <scope>GENOME REANNOTATION</scope>
    <source>
        <strain evidence="6 7">cv. Jemalong A17</strain>
    </source>
</reference>
<organism evidence="5 7">
    <name type="scientific">Medicago truncatula</name>
    <name type="common">Barrel medic</name>
    <name type="synonym">Medicago tribuloides</name>
    <dbReference type="NCBI Taxonomy" id="3880"/>
    <lineage>
        <taxon>Eukaryota</taxon>
        <taxon>Viridiplantae</taxon>
        <taxon>Streptophyta</taxon>
        <taxon>Embryophyta</taxon>
        <taxon>Tracheophyta</taxon>
        <taxon>Spermatophyta</taxon>
        <taxon>Magnoliopsida</taxon>
        <taxon>eudicotyledons</taxon>
        <taxon>Gunneridae</taxon>
        <taxon>Pentapetalae</taxon>
        <taxon>rosids</taxon>
        <taxon>fabids</taxon>
        <taxon>Fabales</taxon>
        <taxon>Fabaceae</taxon>
        <taxon>Papilionoideae</taxon>
        <taxon>50 kb inversion clade</taxon>
        <taxon>NPAAA clade</taxon>
        <taxon>Hologalegina</taxon>
        <taxon>IRL clade</taxon>
        <taxon>Trifolieae</taxon>
        <taxon>Medicago</taxon>
    </lineage>
</organism>
<dbReference type="NCBIfam" id="TIGR00756">
    <property type="entry name" value="PPR"/>
    <property type="match status" value="12"/>
</dbReference>
<evidence type="ECO:0000259" key="4">
    <source>
        <dbReference type="Pfam" id="PF25761"/>
    </source>
</evidence>
<dbReference type="HOGENOM" id="CLU_253214_0_0_1"/>
<feature type="domain" description="PATROL1-like C-terminal" evidence="4">
    <location>
        <begin position="1157"/>
        <end position="1199"/>
    </location>
</feature>
<reference evidence="6" key="3">
    <citation type="submission" date="2015-04" db="UniProtKB">
        <authorList>
            <consortium name="EnsemblPlants"/>
        </authorList>
    </citation>
    <scope>IDENTIFICATION</scope>
    <source>
        <strain evidence="6">cv. Jemalong A17</strain>
    </source>
</reference>
<feature type="repeat" description="PPR" evidence="2">
    <location>
        <begin position="414"/>
        <end position="448"/>
    </location>
</feature>
<feature type="repeat" description="PPR" evidence="2">
    <location>
        <begin position="694"/>
        <end position="728"/>
    </location>
</feature>
<accession>G7IE74</accession>
<reference evidence="5 7" key="1">
    <citation type="journal article" date="2011" name="Nature">
        <title>The Medicago genome provides insight into the evolution of rhizobial symbioses.</title>
        <authorList>
            <person name="Young N.D."/>
            <person name="Debelle F."/>
            <person name="Oldroyd G.E."/>
            <person name="Geurts R."/>
            <person name="Cannon S.B."/>
            <person name="Udvardi M.K."/>
            <person name="Benedito V.A."/>
            <person name="Mayer K.F."/>
            <person name="Gouzy J."/>
            <person name="Schoof H."/>
            <person name="Van de Peer Y."/>
            <person name="Proost S."/>
            <person name="Cook D.R."/>
            <person name="Meyers B.C."/>
            <person name="Spannagl M."/>
            <person name="Cheung F."/>
            <person name="De Mita S."/>
            <person name="Krishnakumar V."/>
            <person name="Gundlach H."/>
            <person name="Zhou S."/>
            <person name="Mudge J."/>
            <person name="Bharti A.K."/>
            <person name="Murray J.D."/>
            <person name="Naoumkina M.A."/>
            <person name="Rosen B."/>
            <person name="Silverstein K.A."/>
            <person name="Tang H."/>
            <person name="Rombauts S."/>
            <person name="Zhao P.X."/>
            <person name="Zhou P."/>
            <person name="Barbe V."/>
            <person name="Bardou P."/>
            <person name="Bechner M."/>
            <person name="Bellec A."/>
            <person name="Berger A."/>
            <person name="Berges H."/>
            <person name="Bidwell S."/>
            <person name="Bisseling T."/>
            <person name="Choisne N."/>
            <person name="Couloux A."/>
            <person name="Denny R."/>
            <person name="Deshpande S."/>
            <person name="Dai X."/>
            <person name="Doyle J.J."/>
            <person name="Dudez A.M."/>
            <person name="Farmer A.D."/>
            <person name="Fouteau S."/>
            <person name="Franken C."/>
            <person name="Gibelin C."/>
            <person name="Gish J."/>
            <person name="Goldstein S."/>
            <person name="Gonzalez A.J."/>
            <person name="Green P.J."/>
            <person name="Hallab A."/>
            <person name="Hartog M."/>
            <person name="Hua A."/>
            <person name="Humphray S.J."/>
            <person name="Jeong D.H."/>
            <person name="Jing Y."/>
            <person name="Jocker A."/>
            <person name="Kenton S.M."/>
            <person name="Kim D.J."/>
            <person name="Klee K."/>
            <person name="Lai H."/>
            <person name="Lang C."/>
            <person name="Lin S."/>
            <person name="Macmil S.L."/>
            <person name="Magdelenat G."/>
            <person name="Matthews L."/>
            <person name="McCorrison J."/>
            <person name="Monaghan E.L."/>
            <person name="Mun J.H."/>
            <person name="Najar F.Z."/>
            <person name="Nicholson C."/>
            <person name="Noirot C."/>
            <person name="O'Bleness M."/>
            <person name="Paule C.R."/>
            <person name="Poulain J."/>
            <person name="Prion F."/>
            <person name="Qin B."/>
            <person name="Qu C."/>
            <person name="Retzel E.F."/>
            <person name="Riddle C."/>
            <person name="Sallet E."/>
            <person name="Samain S."/>
            <person name="Samson N."/>
            <person name="Sanders I."/>
            <person name="Saurat O."/>
            <person name="Scarpelli C."/>
            <person name="Schiex T."/>
            <person name="Segurens B."/>
            <person name="Severin A.J."/>
            <person name="Sherrier D.J."/>
            <person name="Shi R."/>
            <person name="Sims S."/>
            <person name="Singer S.R."/>
            <person name="Sinharoy S."/>
            <person name="Sterck L."/>
            <person name="Viollet A."/>
            <person name="Wang B.B."/>
            <person name="Wang K."/>
            <person name="Wang M."/>
            <person name="Wang X."/>
            <person name="Warfsmann J."/>
            <person name="Weissenbach J."/>
            <person name="White D.D."/>
            <person name="White J.D."/>
            <person name="Wiley G.B."/>
            <person name="Wincker P."/>
            <person name="Xing Y."/>
            <person name="Yang L."/>
            <person name="Yao Z."/>
            <person name="Ying F."/>
            <person name="Zhai J."/>
            <person name="Zhou L."/>
            <person name="Zuber A."/>
            <person name="Denarie J."/>
            <person name="Dixon R.A."/>
            <person name="May G.D."/>
            <person name="Schwartz D.C."/>
            <person name="Rogers J."/>
            <person name="Quetier F."/>
            <person name="Town C.D."/>
            <person name="Roe B.A."/>
        </authorList>
    </citation>
    <scope>NUCLEOTIDE SEQUENCE [LARGE SCALE GENOMIC DNA]</scope>
    <source>
        <strain evidence="5">A17</strain>
        <strain evidence="6 7">cv. Jemalong A17</strain>
    </source>
</reference>
<dbReference type="PANTHER" id="PTHR31280">
    <property type="entry name" value="PROTEIN UNC-13 HOMOLOG"/>
    <property type="match status" value="1"/>
</dbReference>
<keyword evidence="7" id="KW-1185">Reference proteome</keyword>
<feature type="repeat" description="PPR" evidence="2">
    <location>
        <begin position="659"/>
        <end position="693"/>
    </location>
</feature>
<dbReference type="Pfam" id="PF13812">
    <property type="entry name" value="PPR_3"/>
    <property type="match status" value="1"/>
</dbReference>
<feature type="repeat" description="PPR" evidence="2">
    <location>
        <begin position="484"/>
        <end position="518"/>
    </location>
</feature>
<proteinExistence type="predicted"/>
<evidence type="ECO:0000256" key="2">
    <source>
        <dbReference type="PROSITE-ProRule" id="PRU00708"/>
    </source>
</evidence>
<dbReference type="PaxDb" id="3880-AES62959"/>
<evidence type="ECO:0000313" key="7">
    <source>
        <dbReference type="Proteomes" id="UP000002051"/>
    </source>
</evidence>
<dbReference type="PROSITE" id="PS51375">
    <property type="entry name" value="PPR"/>
    <property type="match status" value="13"/>
</dbReference>
<feature type="repeat" description="PPR" evidence="2">
    <location>
        <begin position="554"/>
        <end position="588"/>
    </location>
</feature>
<feature type="repeat" description="PPR" evidence="2">
    <location>
        <begin position="359"/>
        <end position="393"/>
    </location>
</feature>
<feature type="domain" description="PROP1-like PPR" evidence="3">
    <location>
        <begin position="131"/>
        <end position="282"/>
    </location>
</feature>
<feature type="repeat" description="PPR" evidence="2">
    <location>
        <begin position="589"/>
        <end position="623"/>
    </location>
</feature>
<dbReference type="InterPro" id="IPR011990">
    <property type="entry name" value="TPR-like_helical_dom_sf"/>
</dbReference>
<dbReference type="InterPro" id="IPR057984">
    <property type="entry name" value="PATROL1_C"/>
</dbReference>
<feature type="repeat" description="PPR" evidence="2">
    <location>
        <begin position="289"/>
        <end position="323"/>
    </location>
</feature>
<dbReference type="InterPro" id="IPR008528">
    <property type="entry name" value="unc-13_homologue"/>
</dbReference>
<feature type="repeat" description="PPR" evidence="2">
    <location>
        <begin position="184"/>
        <end position="218"/>
    </location>
</feature>
<dbReference type="EMBL" id="CM001217">
    <property type="protein sequence ID" value="AES62959.2"/>
    <property type="molecule type" value="Genomic_DNA"/>
</dbReference>
<dbReference type="SUPFAM" id="SSF48452">
    <property type="entry name" value="TPR-like"/>
    <property type="match status" value="1"/>
</dbReference>
<protein>
    <submittedName>
        <fullName evidence="5">Pentatricopeptide (PPR) repeat protein, putative</fullName>
    </submittedName>
</protein>
<evidence type="ECO:0000256" key="1">
    <source>
        <dbReference type="ARBA" id="ARBA00022737"/>
    </source>
</evidence>
<evidence type="ECO:0000313" key="6">
    <source>
        <dbReference type="EnsemblPlants" id="AES62959"/>
    </source>
</evidence>
<feature type="repeat" description="PPR" evidence="2">
    <location>
        <begin position="729"/>
        <end position="763"/>
    </location>
</feature>
<dbReference type="InterPro" id="IPR002885">
    <property type="entry name" value="PPR_rpt"/>
</dbReference>
<dbReference type="Pfam" id="PF25761">
    <property type="entry name" value="TPR_PATROL1"/>
    <property type="match status" value="2"/>
</dbReference>
<evidence type="ECO:0000259" key="3">
    <source>
        <dbReference type="Pfam" id="PF17177"/>
    </source>
</evidence>
<dbReference type="eggNOG" id="KOG4197">
    <property type="taxonomic scope" value="Eukaryota"/>
</dbReference>
<dbReference type="Proteomes" id="UP000002051">
    <property type="component" value="Unassembled WGS sequence"/>
</dbReference>
<feature type="repeat" description="PPR" evidence="2">
    <location>
        <begin position="253"/>
        <end position="287"/>
    </location>
</feature>
<feature type="domain" description="PATROL1-like C-terminal" evidence="4">
    <location>
        <begin position="1200"/>
        <end position="1361"/>
    </location>
</feature>
<evidence type="ECO:0000313" key="5">
    <source>
        <dbReference type="EMBL" id="AES62959.2"/>
    </source>
</evidence>
<dbReference type="Gene3D" id="1.25.40.10">
    <property type="entry name" value="Tetratricopeptide repeat domain"/>
    <property type="match status" value="6"/>
</dbReference>
<keyword evidence="1" id="KW-0677">Repeat</keyword>
<sequence length="1419" mass="162272">MAFKINIFKLRYSSSSHTLADTLVSIFTTKGPTAPELTNFAPELTPHLVESVLTRLRSWRVAQTFFHWASNQRHYHHTSFTFNAIASIFSRSHQTQPLIHLAKHLPNSSCSFTPGAFSFFLRCLGNLRLVHQANQLFDEMSRKGLFVPDRYSHNTLLEVISKCGLVDLMEMRLNEMKGFGWEFDKYTLTPVIVTYCNAQRFDQALSVYKEMEEKGWVDERVCSMMALCFSKLGEVDKAFELVERMGECGMRLSEKTFCVLIHGFVKESRVDKALQLFDKMRREDSFTPDVSLYDVLIGGLCKNKDTDRAISLFSEMKEFGVRPDIGILTKLISCFSDSKSMVSRLLEEIPEGEEDEQTLVLIYNALLTCYVNDGLMDEAYRLIRMMIQSKSSTDSDENRMDVFFKTVKRMVFPNITSFSIVIDGFLKNDQLDLALSLFNDMRRFVDKPTILIYNNLIDSLCKSNRLEKSYELLREMKELGIEPTHFTYNSIYGCLCKRKDVSAACVMLKEMGSCGHGPWIKHTTLLVKELCDHGRVIEACEFLDNMTQQGFLPDIVSYSAAIGGLVNIQEVDHAMKIFKDLWSHGHCPDVVCFNVLIRGLCKVNRFTEAEDLFHELVKRGLSPSVVTYNLFIDCWCKNGNVDKAMAHLFRMTKEDKVPSVVTYTTLVDGFCKEERPDDAILLFKEMEKNGCPPNQITFMALIYGLCKCCRPTEALCYLREMQQKEMKPDSFIYVALLSAYLSDLNLTSAFEIFREMVDLGFFPKPLDKNYPTVVDAILKFCKDDRTSSGIQVLIEEGKLPMHCELLELRRSMESMVLPLELILLFKNSDFPSQQAYDAGLRRSLKVLETGLLLHQHLPLNKADPSAQKLRRILSGSLEKPMDIANSSESMQPLRSVVISLSCRSFDGSVPETCHWANGFPMNLCIHQTLLEIEVLELVKKTWLMLGINETLHNICFTWVLFHRYVVTREVENDLLFASCNLLKEVEKDTEAMKDPIYSKALSSTLSLMLGWAEKRPFVVSLAALSAKILAEDISHEYNRKNKADVAYARVENYIRSSLRSVFVQKLEKMDPSKQLSRKQNKAFLILCVLARDITEQAFKEIAVFSHKLKRWHPLALNKYVKGVNKLTPDAIEVLMAADMWEKELVQIIQPYEAEATIANFGKSWINIRADRLAELVDRILQQETWNPQTNEEGFAPLAVLFTSLISGLDKSIQQYILKAKSGWNHNTFIPTMPPLTRKARNDQRRKALVRTTYGDCSFNAPHLCVVINTMQGIGMDFEVLKRRIVANLNSSNSTNEDDIANEASFKFSTAAAVEGIRQLRECIAYKVVFQDMSHSLDGLYVGEASFARIESFLHEVEQYLKRSYHQQIKLQNVPYRPQQTTLQNYAAITRNKKAPKSQTITVMQEPKYYAATTTNETYI</sequence>
<feature type="repeat" description="PPR" evidence="2">
    <location>
        <begin position="624"/>
        <end position="658"/>
    </location>
</feature>
<name>G7IE74_MEDTR</name>
<accession>A0A0C3UV21</accession>